<dbReference type="KEGG" id="pbd:PBOR_14200"/>
<feature type="transmembrane region" description="Helical" evidence="5">
    <location>
        <begin position="228"/>
        <end position="249"/>
    </location>
</feature>
<dbReference type="GO" id="GO:0043190">
    <property type="term" value="C:ATP-binding cassette (ABC) transporter complex"/>
    <property type="evidence" value="ECO:0007669"/>
    <property type="project" value="InterPro"/>
</dbReference>
<comment type="similarity">
    <text evidence="5">Belongs to the ABC-2 integral membrane protein family.</text>
</comment>
<dbReference type="RefSeq" id="WP_042212409.1">
    <property type="nucleotide sequence ID" value="NZ_CP009285.1"/>
</dbReference>
<evidence type="ECO:0000313" key="8">
    <source>
        <dbReference type="Proteomes" id="UP000029518"/>
    </source>
</evidence>
<evidence type="ECO:0000313" key="7">
    <source>
        <dbReference type="EMBL" id="AIQ57950.1"/>
    </source>
</evidence>
<keyword evidence="4 5" id="KW-0472">Membrane</keyword>
<evidence type="ECO:0000256" key="1">
    <source>
        <dbReference type="ARBA" id="ARBA00004141"/>
    </source>
</evidence>
<evidence type="ECO:0000256" key="2">
    <source>
        <dbReference type="ARBA" id="ARBA00022692"/>
    </source>
</evidence>
<feature type="transmembrane region" description="Helical" evidence="5">
    <location>
        <begin position="87"/>
        <end position="106"/>
    </location>
</feature>
<dbReference type="InterPro" id="IPR013525">
    <property type="entry name" value="ABC2_TM"/>
</dbReference>
<dbReference type="GO" id="GO:0140359">
    <property type="term" value="F:ABC-type transporter activity"/>
    <property type="evidence" value="ECO:0007669"/>
    <property type="project" value="InterPro"/>
</dbReference>
<sequence>MSYTLTPDLRSLLHTIKVHMKLSLARPMFQFIIFLMPFLFSTIAILVYGKSSAEQIFQYVVLGSGFITLWSSIVFSSASDVNREKYYGTLELLFTAPTPFGLTLAGKIIANTLWGILSMLISYFYLIVIYRVPVIIGHPLQFILAYLFVLCALSVFSFFLAMSFTLSRQAYALMNMLEYPVYLICGFMFPVSVLPDWVKPLSWVLPPTWAIELLRIISRKDMKQDELIVAWGVLLLLTVFYLVISLIYYRLVERRARINGNLGVF</sequence>
<dbReference type="Proteomes" id="UP000029518">
    <property type="component" value="Chromosome"/>
</dbReference>
<protein>
    <recommendedName>
        <fullName evidence="5">Transport permease protein</fullName>
    </recommendedName>
</protein>
<keyword evidence="5" id="KW-0813">Transport</keyword>
<feature type="transmembrane region" description="Helical" evidence="5">
    <location>
        <begin position="179"/>
        <end position="198"/>
    </location>
</feature>
<evidence type="ECO:0000259" key="6">
    <source>
        <dbReference type="PROSITE" id="PS51012"/>
    </source>
</evidence>
<keyword evidence="3 5" id="KW-1133">Transmembrane helix</keyword>
<evidence type="ECO:0000256" key="4">
    <source>
        <dbReference type="ARBA" id="ARBA00023136"/>
    </source>
</evidence>
<dbReference type="Pfam" id="PF01061">
    <property type="entry name" value="ABC2_membrane"/>
    <property type="match status" value="1"/>
</dbReference>
<dbReference type="OrthoDB" id="9788252at2"/>
<dbReference type="HOGENOM" id="CLU_089201_2_0_9"/>
<feature type="transmembrane region" description="Helical" evidence="5">
    <location>
        <begin position="56"/>
        <end position="75"/>
    </location>
</feature>
<dbReference type="EMBL" id="CP009285">
    <property type="protein sequence ID" value="AIQ57950.1"/>
    <property type="molecule type" value="Genomic_DNA"/>
</dbReference>
<feature type="domain" description="ABC transmembrane type-2" evidence="6">
    <location>
        <begin position="22"/>
        <end position="252"/>
    </location>
</feature>
<name>A0A089LD10_PAEBO</name>
<accession>A0A089LD10</accession>
<dbReference type="InterPro" id="IPR047817">
    <property type="entry name" value="ABC2_TM_bact-type"/>
</dbReference>
<dbReference type="PANTHER" id="PTHR43229">
    <property type="entry name" value="NODULATION PROTEIN J"/>
    <property type="match status" value="1"/>
</dbReference>
<dbReference type="PIRSF" id="PIRSF006648">
    <property type="entry name" value="DrrB"/>
    <property type="match status" value="1"/>
</dbReference>
<dbReference type="InterPro" id="IPR051784">
    <property type="entry name" value="Nod_factor_ABC_transporter"/>
</dbReference>
<dbReference type="PROSITE" id="PS51012">
    <property type="entry name" value="ABC_TM2"/>
    <property type="match status" value="1"/>
</dbReference>
<feature type="transmembrane region" description="Helical" evidence="5">
    <location>
        <begin position="28"/>
        <end position="49"/>
    </location>
</feature>
<proteinExistence type="inferred from homology"/>
<keyword evidence="8" id="KW-1185">Reference proteome</keyword>
<gene>
    <name evidence="7" type="ORF">PBOR_14200</name>
</gene>
<evidence type="ECO:0000256" key="3">
    <source>
        <dbReference type="ARBA" id="ARBA00022989"/>
    </source>
</evidence>
<organism evidence="7 8">
    <name type="scientific">Paenibacillus borealis</name>
    <dbReference type="NCBI Taxonomy" id="160799"/>
    <lineage>
        <taxon>Bacteria</taxon>
        <taxon>Bacillati</taxon>
        <taxon>Bacillota</taxon>
        <taxon>Bacilli</taxon>
        <taxon>Bacillales</taxon>
        <taxon>Paenibacillaceae</taxon>
        <taxon>Paenibacillus</taxon>
    </lineage>
</organism>
<keyword evidence="2 5" id="KW-0812">Transmembrane</keyword>
<dbReference type="InterPro" id="IPR000412">
    <property type="entry name" value="ABC_2_transport"/>
</dbReference>
<keyword evidence="5" id="KW-1003">Cell membrane</keyword>
<dbReference type="PANTHER" id="PTHR43229:SF2">
    <property type="entry name" value="NODULATION PROTEIN J"/>
    <property type="match status" value="1"/>
</dbReference>
<dbReference type="AlphaFoldDB" id="A0A089LD10"/>
<feature type="transmembrane region" description="Helical" evidence="5">
    <location>
        <begin position="113"/>
        <end position="136"/>
    </location>
</feature>
<comment type="subcellular location">
    <subcellularLocation>
        <location evidence="5">Cell membrane</location>
        <topology evidence="5">Multi-pass membrane protein</topology>
    </subcellularLocation>
    <subcellularLocation>
        <location evidence="1">Membrane</location>
        <topology evidence="1">Multi-pass membrane protein</topology>
    </subcellularLocation>
</comment>
<evidence type="ECO:0000256" key="5">
    <source>
        <dbReference type="RuleBase" id="RU361157"/>
    </source>
</evidence>
<feature type="transmembrane region" description="Helical" evidence="5">
    <location>
        <begin position="142"/>
        <end position="167"/>
    </location>
</feature>
<reference evidence="7" key="1">
    <citation type="submission" date="2014-08" db="EMBL/GenBank/DDBJ databases">
        <title>Comparative genomics of the Paenibacillus odorifer group.</title>
        <authorList>
            <person name="den Bakker H.C."/>
            <person name="Tsai Y.-C.Y.-C."/>
            <person name="Martin N."/>
            <person name="Korlach J."/>
            <person name="Wiedmann M."/>
        </authorList>
    </citation>
    <scope>NUCLEOTIDE SEQUENCE [LARGE SCALE GENOMIC DNA]</scope>
    <source>
        <strain evidence="7">DSM 13188</strain>
    </source>
</reference>